<organism evidence="1 2">
    <name type="scientific">Scortum barcoo</name>
    <name type="common">barcoo grunter</name>
    <dbReference type="NCBI Taxonomy" id="214431"/>
    <lineage>
        <taxon>Eukaryota</taxon>
        <taxon>Metazoa</taxon>
        <taxon>Chordata</taxon>
        <taxon>Craniata</taxon>
        <taxon>Vertebrata</taxon>
        <taxon>Euteleostomi</taxon>
        <taxon>Actinopterygii</taxon>
        <taxon>Neopterygii</taxon>
        <taxon>Teleostei</taxon>
        <taxon>Neoteleostei</taxon>
        <taxon>Acanthomorphata</taxon>
        <taxon>Eupercaria</taxon>
        <taxon>Centrarchiformes</taxon>
        <taxon>Terapontoidei</taxon>
        <taxon>Terapontidae</taxon>
        <taxon>Scortum</taxon>
    </lineage>
</organism>
<reference evidence="1" key="1">
    <citation type="submission" date="2022-04" db="EMBL/GenBank/DDBJ databases">
        <title>Jade perch genome.</title>
        <authorList>
            <person name="Chao B."/>
        </authorList>
    </citation>
    <scope>NUCLEOTIDE SEQUENCE</scope>
    <source>
        <strain evidence="1">CB-2022</strain>
    </source>
</reference>
<sequence length="546" mass="59634">MLGVELRLHTSPYSTRDDEGGDDVISGYNGNQSTAGHWDFPLRHYHAGLYLVFSLSPVKKGRLLICCAATHGDNNRKREAAAVAVWRAGLRVMTGVSLPVPAAEKHAPQHDAATTMLHCRDGIGLVMSGAWFPPNMTPGINAKEFNLCLIRPENFVSHGLRGPSGLIGGLLQRWLSFWKVLLSLQRRSPGALMRHKPPLPTEAYTEKRRLQEEQDRARREMEEEKLRLQQLKDTVKVAEVGAEKTEDEVKTIQSPLLDETAAILTNGKGHLETNTNHNATEQSNTTNGPTSESAINMKESELSLGVSEAEPGEVLNVDINEDEEEGTVVMRAERVIITDEEDDLPEELTPQEYWQEAIQSEESPLLNPDTGKEGGEAVEEVVNAETAPEAFTQPEESEATKPTAEAQPPAEEREMEDVIKTNENGDEETKAEEQDQPSEDPTSVQVHLPADALEGAPRAPVPVYSEAQLSTLTLQLQAEGEATTSPEGAEAALKAQEPASEPGQFQDVPLADPQENQRDRGRASRAGIPPVAGQSPQHPSRASSNQ</sequence>
<accession>A0ACB8V9Y2</accession>
<gene>
    <name evidence="1" type="ORF">L3Q82_005411</name>
</gene>
<protein>
    <submittedName>
        <fullName evidence="1">Uncharacterized protein</fullName>
    </submittedName>
</protein>
<name>A0ACB8V9Y2_9TELE</name>
<dbReference type="Proteomes" id="UP000831701">
    <property type="component" value="Chromosome 23"/>
</dbReference>
<comment type="caution">
    <text evidence="1">The sequence shown here is derived from an EMBL/GenBank/DDBJ whole genome shotgun (WGS) entry which is preliminary data.</text>
</comment>
<evidence type="ECO:0000313" key="2">
    <source>
        <dbReference type="Proteomes" id="UP000831701"/>
    </source>
</evidence>
<evidence type="ECO:0000313" key="1">
    <source>
        <dbReference type="EMBL" id="KAI3352457.1"/>
    </source>
</evidence>
<dbReference type="EMBL" id="CM041553">
    <property type="protein sequence ID" value="KAI3352457.1"/>
    <property type="molecule type" value="Genomic_DNA"/>
</dbReference>
<keyword evidence="2" id="KW-1185">Reference proteome</keyword>
<proteinExistence type="predicted"/>